<protein>
    <submittedName>
        <fullName evidence="1">Uncharacterized protein</fullName>
    </submittedName>
</protein>
<evidence type="ECO:0000313" key="2">
    <source>
        <dbReference type="Proteomes" id="UP000224829"/>
    </source>
</evidence>
<dbReference type="Proteomes" id="UP000224829">
    <property type="component" value="Segment"/>
</dbReference>
<proteinExistence type="predicted"/>
<evidence type="ECO:0000313" key="1">
    <source>
        <dbReference type="EMBL" id="ARV77458.1"/>
    </source>
</evidence>
<accession>A0A1Y0T1M8</accession>
<gene>
    <name evidence="1" type="ORF">NOXIFER_293</name>
</gene>
<sequence length="276" mass="31252">MQNTLFTAEDIRSTLGRVNEPEVLFAYVLAALLNDRLKMSEMHLEHKPSRNAEPVSYAIVRFGVERQKESLPPHTRPGFKLTAYVDEPNLGYEFHPVNQNPARTSPGTLYMSNIGFKVDAQHNTHSWWSLAVNEHDWLEVLGLFASLQADWAEAFPALDLSTRVFEPGQVVYWSRSTNSDMFPTIQQYRVVTQSELRPIGMHNEAVDTLIQPLAVLFGNSNQVIPVHSRALMTEGEFLKSMALSPSGFAGPQRHEATPWFEKEVIAKMTPDLIRAY</sequence>
<reference evidence="1 2" key="1">
    <citation type="submission" date="2017-05" db="EMBL/GenBank/DDBJ databases">
        <authorList>
            <person name="Song R."/>
            <person name="Chenine A.L."/>
            <person name="Ruprecht R.M."/>
        </authorList>
    </citation>
    <scope>NUCLEOTIDE SEQUENCE [LARGE SCALE GENOMIC DNA]</scope>
</reference>
<dbReference type="EMBL" id="MF063068">
    <property type="protein sequence ID" value="ARV77458.1"/>
    <property type="molecule type" value="Genomic_DNA"/>
</dbReference>
<name>A0A1Y0T1M8_9CAUD</name>
<keyword evidence="2" id="KW-1185">Reference proteome</keyword>
<organism evidence="1 2">
    <name type="scientific">Pseudomonas phage Noxifer</name>
    <dbReference type="NCBI Taxonomy" id="2006684"/>
    <lineage>
        <taxon>Viruses</taxon>
        <taxon>Duplodnaviria</taxon>
        <taxon>Heunggongvirae</taxon>
        <taxon>Uroviricota</taxon>
        <taxon>Caudoviricetes</taxon>
        <taxon>Chimalliviridae</taxon>
        <taxon>Noxifervirus</taxon>
        <taxon>Noxifervirus noxifer</taxon>
    </lineage>
</organism>